<dbReference type="InterPro" id="IPR019231">
    <property type="entry name" value="DUF2170"/>
</dbReference>
<gene>
    <name evidence="1" type="ORF">RM552_17400</name>
</gene>
<comment type="caution">
    <text evidence="1">The sequence shown here is derived from an EMBL/GenBank/DDBJ whole genome shotgun (WGS) entry which is preliminary data.</text>
</comment>
<dbReference type="EMBL" id="JAVRHX010000009">
    <property type="protein sequence ID" value="MDT0596637.1"/>
    <property type="molecule type" value="Genomic_DNA"/>
</dbReference>
<name>A0ABU2ZVH0_9ALTE</name>
<dbReference type="RefSeq" id="WP_311370164.1">
    <property type="nucleotide sequence ID" value="NZ_JAVRHX010000009.1"/>
</dbReference>
<proteinExistence type="predicted"/>
<evidence type="ECO:0000313" key="1">
    <source>
        <dbReference type="EMBL" id="MDT0596637.1"/>
    </source>
</evidence>
<evidence type="ECO:0000313" key="2">
    <source>
        <dbReference type="Proteomes" id="UP001253545"/>
    </source>
</evidence>
<sequence>MTTKREHILSLMNEQINFTAEMEGECISISNDEGVDAFLVVGEQQIIAETILFPISAVNDTAALDADIMRTHHLVPLTTLAVSQIGDEEYYVAFGALSVDSKDEVIVEEVEALFSNVPEFLELYSEHLK</sequence>
<organism evidence="1 2">
    <name type="scientific">Glaciecola petra</name>
    <dbReference type="NCBI Taxonomy" id="3075602"/>
    <lineage>
        <taxon>Bacteria</taxon>
        <taxon>Pseudomonadati</taxon>
        <taxon>Pseudomonadota</taxon>
        <taxon>Gammaproteobacteria</taxon>
        <taxon>Alteromonadales</taxon>
        <taxon>Alteromonadaceae</taxon>
        <taxon>Glaciecola</taxon>
    </lineage>
</organism>
<dbReference type="Pfam" id="PF09938">
    <property type="entry name" value="DUF2170"/>
    <property type="match status" value="1"/>
</dbReference>
<dbReference type="Proteomes" id="UP001253545">
    <property type="component" value="Unassembled WGS sequence"/>
</dbReference>
<accession>A0ABU2ZVH0</accession>
<keyword evidence="2" id="KW-1185">Reference proteome</keyword>
<protein>
    <submittedName>
        <fullName evidence="1">DUF2170 family protein</fullName>
    </submittedName>
</protein>
<reference evidence="1 2" key="1">
    <citation type="submission" date="2023-09" db="EMBL/GenBank/DDBJ databases">
        <authorList>
            <person name="Rey-Velasco X."/>
        </authorList>
    </citation>
    <scope>NUCLEOTIDE SEQUENCE [LARGE SCALE GENOMIC DNA]</scope>
    <source>
        <strain evidence="1 2">P117</strain>
    </source>
</reference>